<feature type="region of interest" description="Disordered" evidence="1">
    <location>
        <begin position="432"/>
        <end position="486"/>
    </location>
</feature>
<organism evidence="2 3">
    <name type="scientific">Cutaneotrichosporon spelunceum</name>
    <dbReference type="NCBI Taxonomy" id="1672016"/>
    <lineage>
        <taxon>Eukaryota</taxon>
        <taxon>Fungi</taxon>
        <taxon>Dikarya</taxon>
        <taxon>Basidiomycota</taxon>
        <taxon>Agaricomycotina</taxon>
        <taxon>Tremellomycetes</taxon>
        <taxon>Trichosporonales</taxon>
        <taxon>Trichosporonaceae</taxon>
        <taxon>Cutaneotrichosporon</taxon>
    </lineage>
</organism>
<feature type="compositionally biased region" description="Basic and acidic residues" evidence="1">
    <location>
        <begin position="457"/>
        <end position="468"/>
    </location>
</feature>
<name>A0AAD3TW97_9TREE</name>
<feature type="region of interest" description="Disordered" evidence="1">
    <location>
        <begin position="1"/>
        <end position="20"/>
    </location>
</feature>
<feature type="compositionally biased region" description="Polar residues" evidence="1">
    <location>
        <begin position="359"/>
        <end position="372"/>
    </location>
</feature>
<feature type="region of interest" description="Disordered" evidence="1">
    <location>
        <begin position="359"/>
        <end position="378"/>
    </location>
</feature>
<dbReference type="Proteomes" id="UP001222932">
    <property type="component" value="Unassembled WGS sequence"/>
</dbReference>
<evidence type="ECO:0000313" key="2">
    <source>
        <dbReference type="EMBL" id="GMK58108.1"/>
    </source>
</evidence>
<sequence length="486" mass="54962">MTADPSLEHNKPLQSLETGHAPVVADMARKLPCPTAPRGQRDDPAYIEAVSDWIAERTKGAKLSKGDLSKLLVNNFMRGKVYMLHPCNDEYDESTNMDPELWGVYTEWGKTLVPEAVVYNRLTDEEKEELYDWPDRDLWKALFIVWLRHYTDRHTRVVFYQQCFRCQRGGWSCVVEHQMFTKTDIKHKSGKKSGAFRSACIPCRVSKADCSHSKLTHQLEEVGMGMADLELYWDREITLSELFARVKRQEEESNPFDPHGIPNRIDHKEDATFAVIEGLEKARAPLPLIPARATITKCQRDAREVRLARRAERDKVIAGECSQEMKKLAMVKYLANRLQQGTLTKPMFAWKDLDKSIRGNMSQRTGGRQSRSPPKDVGPYPDFYSFWMGAEGTRAGSAASSQGGDFTFSSSIGYSSQPQFSFDDTVPELATTRSPTTEAQILRTPGSDAGTLPGDRSSPHEPEGEPSGRRPGSRTRCPVERKTPRR</sequence>
<protein>
    <submittedName>
        <fullName evidence="2">Uncharacterized protein</fullName>
    </submittedName>
</protein>
<feature type="compositionally biased region" description="Basic and acidic residues" evidence="1">
    <location>
        <begin position="1"/>
        <end position="11"/>
    </location>
</feature>
<evidence type="ECO:0000256" key="1">
    <source>
        <dbReference type="SAM" id="MobiDB-lite"/>
    </source>
</evidence>
<accession>A0AAD3TW97</accession>
<dbReference type="EMBL" id="BTCM01000005">
    <property type="protein sequence ID" value="GMK58108.1"/>
    <property type="molecule type" value="Genomic_DNA"/>
</dbReference>
<gene>
    <name evidence="2" type="ORF">CspeluHIS016_0501400</name>
</gene>
<keyword evidence="3" id="KW-1185">Reference proteome</keyword>
<comment type="caution">
    <text evidence="2">The sequence shown here is derived from an EMBL/GenBank/DDBJ whole genome shotgun (WGS) entry which is preliminary data.</text>
</comment>
<dbReference type="AlphaFoldDB" id="A0AAD3TW97"/>
<reference evidence="2" key="2">
    <citation type="submission" date="2023-06" db="EMBL/GenBank/DDBJ databases">
        <authorList>
            <person name="Kobayashi Y."/>
            <person name="Kayamori A."/>
            <person name="Aoki K."/>
            <person name="Shiwa Y."/>
            <person name="Fujita N."/>
            <person name="Sugita T."/>
            <person name="Iwasaki W."/>
            <person name="Tanaka N."/>
            <person name="Takashima M."/>
        </authorList>
    </citation>
    <scope>NUCLEOTIDE SEQUENCE</scope>
    <source>
        <strain evidence="2">HIS016</strain>
    </source>
</reference>
<proteinExistence type="predicted"/>
<evidence type="ECO:0000313" key="3">
    <source>
        <dbReference type="Proteomes" id="UP001222932"/>
    </source>
</evidence>
<reference evidence="2" key="1">
    <citation type="journal article" date="2023" name="BMC Genomics">
        <title>Chromosome-level genome assemblies of Cutaneotrichosporon spp. (Trichosporonales, Basidiomycota) reveal imbalanced evolution between nucleotide sequences and chromosome synteny.</title>
        <authorList>
            <person name="Kobayashi Y."/>
            <person name="Kayamori A."/>
            <person name="Aoki K."/>
            <person name="Shiwa Y."/>
            <person name="Matsutani M."/>
            <person name="Fujita N."/>
            <person name="Sugita T."/>
            <person name="Iwasaki W."/>
            <person name="Tanaka N."/>
            <person name="Takashima M."/>
        </authorList>
    </citation>
    <scope>NUCLEOTIDE SEQUENCE</scope>
    <source>
        <strain evidence="2">HIS016</strain>
    </source>
</reference>
<feature type="compositionally biased region" description="Basic and acidic residues" evidence="1">
    <location>
        <begin position="477"/>
        <end position="486"/>
    </location>
</feature>